<evidence type="ECO:0000313" key="7">
    <source>
        <dbReference type="EMBL" id="RMB83027.1"/>
    </source>
</evidence>
<comment type="similarity">
    <text evidence="2">Belongs to the SsgA family.</text>
</comment>
<accession>A0A3M0I164</accession>
<dbReference type="GO" id="GO:0000917">
    <property type="term" value="P:division septum assembly"/>
    <property type="evidence" value="ECO:0007669"/>
    <property type="project" value="UniProtKB-KW"/>
</dbReference>
<evidence type="ECO:0000256" key="1">
    <source>
        <dbReference type="ARBA" id="ARBA00004431"/>
    </source>
</evidence>
<evidence type="ECO:0000256" key="5">
    <source>
        <dbReference type="ARBA" id="ARBA00023210"/>
    </source>
</evidence>
<evidence type="ECO:0000256" key="2">
    <source>
        <dbReference type="ARBA" id="ARBA00009323"/>
    </source>
</evidence>
<evidence type="ECO:0000313" key="8">
    <source>
        <dbReference type="Proteomes" id="UP000270471"/>
    </source>
</evidence>
<comment type="subcellular location">
    <subcellularLocation>
        <location evidence="1">Cell septum</location>
    </subcellularLocation>
</comment>
<organism evidence="7 8">
    <name type="scientific">Streptomyces shenzhenensis</name>
    <dbReference type="NCBI Taxonomy" id="943815"/>
    <lineage>
        <taxon>Bacteria</taxon>
        <taxon>Bacillati</taxon>
        <taxon>Actinomycetota</taxon>
        <taxon>Actinomycetes</taxon>
        <taxon>Kitasatosporales</taxon>
        <taxon>Streptomycetaceae</taxon>
        <taxon>Streptomyces</taxon>
    </lineage>
</organism>
<gene>
    <name evidence="7" type="ORF">CTZ28_25540</name>
</gene>
<dbReference type="InterPro" id="IPR006776">
    <property type="entry name" value="SsgB"/>
</dbReference>
<dbReference type="InterPro" id="IPR038658">
    <property type="entry name" value="SsgB_sf"/>
</dbReference>
<dbReference type="GO" id="GO:0030428">
    <property type="term" value="C:cell septum"/>
    <property type="evidence" value="ECO:0007669"/>
    <property type="project" value="UniProtKB-SubCell"/>
</dbReference>
<dbReference type="Gene3D" id="2.30.31.20">
    <property type="entry name" value="Sporulation-specific cell division protein SsgB"/>
    <property type="match status" value="1"/>
</dbReference>
<evidence type="ECO:0000256" key="3">
    <source>
        <dbReference type="ARBA" id="ARBA00022618"/>
    </source>
</evidence>
<reference evidence="7 8" key="1">
    <citation type="submission" date="2017-11" db="EMBL/GenBank/DDBJ databases">
        <title>Draft genome of actinobacteria isolated from guarana (Paullinia cupana (Mart.) Ducke.</title>
        <authorList>
            <person name="Siqueira K.A."/>
            <person name="Liotti R.G."/>
            <person name="Mendes T.A.O."/>
            <person name="Soares M.A."/>
        </authorList>
    </citation>
    <scope>NUCLEOTIDE SEQUENCE [LARGE SCALE GENOMIC DNA]</scope>
    <source>
        <strain evidence="7 8">193</strain>
    </source>
</reference>
<proteinExistence type="inferred from homology"/>
<comment type="caution">
    <text evidence="7">The sequence shown here is derived from an EMBL/GenBank/DDBJ whole genome shotgun (WGS) entry which is preliminary data.</text>
</comment>
<protein>
    <submittedName>
        <fullName evidence="7">SsgA family sporulation/cell division regulator</fullName>
    </submittedName>
</protein>
<dbReference type="EMBL" id="PENI01000018">
    <property type="protein sequence ID" value="RMB83027.1"/>
    <property type="molecule type" value="Genomic_DNA"/>
</dbReference>
<evidence type="ECO:0000256" key="6">
    <source>
        <dbReference type="ARBA" id="ARBA00023306"/>
    </source>
</evidence>
<dbReference type="GO" id="GO:0030435">
    <property type="term" value="P:sporulation resulting in formation of a cellular spore"/>
    <property type="evidence" value="ECO:0007669"/>
    <property type="project" value="UniProtKB-KW"/>
</dbReference>
<keyword evidence="5" id="KW-0717">Septation</keyword>
<name>A0A3M0I164_9ACTN</name>
<keyword evidence="8" id="KW-1185">Reference proteome</keyword>
<dbReference type="RefSeq" id="WP_121892070.1">
    <property type="nucleotide sequence ID" value="NZ_PENI01000018.1"/>
</dbReference>
<keyword evidence="4" id="KW-0749">Sporulation</keyword>
<dbReference type="Proteomes" id="UP000270471">
    <property type="component" value="Unassembled WGS sequence"/>
</dbReference>
<dbReference type="Pfam" id="PF04686">
    <property type="entry name" value="SsgA"/>
    <property type="match status" value="1"/>
</dbReference>
<dbReference type="OrthoDB" id="3853096at2"/>
<keyword evidence="6" id="KW-0131">Cell cycle</keyword>
<sequence length="137" mass="14551">MDTTVRQPVRARLITAEDREVPVPATLRYSVHDPLAVFVDFPPEAALDGEHVTWIFARSLLDTGLAAPAGRGDVRIRPCGATCTLLEFHAPHGVALLGFDTGALRGFLRRSYAVVAAGEEDVGTAVERGLGALFGGV</sequence>
<dbReference type="AlphaFoldDB" id="A0A3M0I164"/>
<keyword evidence="3 7" id="KW-0132">Cell division</keyword>
<evidence type="ECO:0000256" key="4">
    <source>
        <dbReference type="ARBA" id="ARBA00022969"/>
    </source>
</evidence>